<evidence type="ECO:0000313" key="12">
    <source>
        <dbReference type="Proteomes" id="UP000275356"/>
    </source>
</evidence>
<evidence type="ECO:0000256" key="3">
    <source>
        <dbReference type="ARBA" id="ARBA00022741"/>
    </source>
</evidence>
<evidence type="ECO:0000256" key="7">
    <source>
        <dbReference type="HAMAP-Rule" id="MF_00332"/>
    </source>
</evidence>
<dbReference type="SUPFAM" id="SSF100920">
    <property type="entry name" value="Heat shock protein 70kD (HSP70), peptide-binding domain"/>
    <property type="match status" value="1"/>
</dbReference>
<dbReference type="Proteomes" id="UP000275356">
    <property type="component" value="Unassembled WGS sequence"/>
</dbReference>
<comment type="caution">
    <text evidence="11">The sequence shown here is derived from an EMBL/GenBank/DDBJ whole genome shotgun (WGS) entry which is preliminary data.</text>
</comment>
<keyword evidence="2 7" id="KW-0597">Phosphoprotein</keyword>
<name>A0A3N2DA93_9MICO</name>
<dbReference type="FunFam" id="3.90.640.10:FF:000003">
    <property type="entry name" value="Molecular chaperone DnaK"/>
    <property type="match status" value="1"/>
</dbReference>
<dbReference type="GO" id="GO:0051082">
    <property type="term" value="F:unfolded protein binding"/>
    <property type="evidence" value="ECO:0007669"/>
    <property type="project" value="InterPro"/>
</dbReference>
<evidence type="ECO:0000256" key="6">
    <source>
        <dbReference type="ARBA" id="ARBA00023186"/>
    </source>
</evidence>
<dbReference type="Gene3D" id="1.20.1270.10">
    <property type="match status" value="1"/>
</dbReference>
<dbReference type="InterPro" id="IPR043129">
    <property type="entry name" value="ATPase_NBD"/>
</dbReference>
<protein>
    <recommendedName>
        <fullName evidence="7">Chaperone protein DnaK</fullName>
    </recommendedName>
    <alternativeName>
        <fullName evidence="7">HSP70</fullName>
    </alternativeName>
    <alternativeName>
        <fullName evidence="7">Heat shock 70 kDa protein</fullName>
    </alternativeName>
    <alternativeName>
        <fullName evidence="7">Heat shock protein 70</fullName>
    </alternativeName>
</protein>
<sequence>MARAVGIDLGTTNSCVAVLEGGEPTVIANAEGFRTTPSVVAFSKNGEVLVGEIAKRQAVTNVDRTISSVKRHMGTDWSQDIDGKQYTAQEISARILGKLKKDAESYLGEPVTDAVITVPAYFNDAERQATKDAGQIAGLNVLRIINEPTAAALAYGLEKGKEDELILVFDLGGGTFDVSLLEVGKDEDGFSTIQVRATNGDNRLGGDDWDQRIVDWLVSEVKNSYGVDLSKDKIALQRLREAAETAKKELSSASSTTISLQYLSMTENGPIHLEKTLTRAQFQQMTADLVERTKAPFHNVIKDAGIKVDEIDHVVLVGGSTRMPAITEVVKELTGGKEPNKGVNPDEVVAIGAALQAGVLKGDRKDVLLIDVTPLSLGIETKGGVMTKLIERNTAIPTKRSEVFSTAEDNQPSVLIQVFQGERDMASDNKALGTFELTGIAPAPRGLPQIEVTFDIDANGIVHVSAKDRGTGKEQSMTITGGSALPKDEIDRMIKEAEAHAAEDAKRREEIDTRNQAEQLVYAIQKQLKDNEDKIPADVASTVNEAISEVNSALGGTDIEAVKAATARLTESAQKIGEAVYAADQAAASGATPDEGAPAGAASDDDVVDAEVVDEEDENK</sequence>
<keyword evidence="9" id="KW-0175">Coiled coil</keyword>
<dbReference type="Pfam" id="PF00012">
    <property type="entry name" value="HSP70"/>
    <property type="match status" value="2"/>
</dbReference>
<reference evidence="11 12" key="1">
    <citation type="submission" date="2018-11" db="EMBL/GenBank/DDBJ databases">
        <title>Sequencing the genomes of 1000 actinobacteria strains.</title>
        <authorList>
            <person name="Klenk H.-P."/>
        </authorList>
    </citation>
    <scope>NUCLEOTIDE SEQUENCE [LARGE SCALE GENOMIC DNA]</scope>
    <source>
        <strain evidence="11 12">DSM 13521</strain>
    </source>
</reference>
<dbReference type="InterPro" id="IPR029047">
    <property type="entry name" value="HSP70_peptide-bd_sf"/>
</dbReference>
<dbReference type="PROSITE" id="PS00329">
    <property type="entry name" value="HSP70_2"/>
    <property type="match status" value="1"/>
</dbReference>
<evidence type="ECO:0000256" key="1">
    <source>
        <dbReference type="ARBA" id="ARBA00007381"/>
    </source>
</evidence>
<evidence type="ECO:0000256" key="2">
    <source>
        <dbReference type="ARBA" id="ARBA00022553"/>
    </source>
</evidence>
<dbReference type="PANTHER" id="PTHR19375">
    <property type="entry name" value="HEAT SHOCK PROTEIN 70KDA"/>
    <property type="match status" value="1"/>
</dbReference>
<dbReference type="OrthoDB" id="9766019at2"/>
<evidence type="ECO:0000256" key="5">
    <source>
        <dbReference type="ARBA" id="ARBA00023016"/>
    </source>
</evidence>
<dbReference type="HAMAP" id="MF_00332">
    <property type="entry name" value="DnaK"/>
    <property type="match status" value="1"/>
</dbReference>
<keyword evidence="5 7" id="KW-0346">Stress response</keyword>
<comment type="induction">
    <text evidence="7">By stress conditions e.g. heat shock.</text>
</comment>
<dbReference type="Gene3D" id="2.60.34.10">
    <property type="entry name" value="Substrate Binding Domain Of DNAk, Chain A, domain 1"/>
    <property type="match status" value="1"/>
</dbReference>
<dbReference type="InterPro" id="IPR012725">
    <property type="entry name" value="Chaperone_DnaK"/>
</dbReference>
<keyword evidence="4 7" id="KW-0067">ATP-binding</keyword>
<dbReference type="PRINTS" id="PR00301">
    <property type="entry name" value="HEATSHOCK70"/>
</dbReference>
<dbReference type="CDD" id="cd10234">
    <property type="entry name" value="ASKHA_NBD_HSP70_DnaK-like"/>
    <property type="match status" value="1"/>
</dbReference>
<dbReference type="GO" id="GO:0140662">
    <property type="term" value="F:ATP-dependent protein folding chaperone"/>
    <property type="evidence" value="ECO:0007669"/>
    <property type="project" value="InterPro"/>
</dbReference>
<keyword evidence="12" id="KW-1185">Reference proteome</keyword>
<comment type="function">
    <text evidence="7">Acts as a chaperone.</text>
</comment>
<dbReference type="NCBIfam" id="NF001413">
    <property type="entry name" value="PRK00290.1"/>
    <property type="match status" value="1"/>
</dbReference>
<feature type="modified residue" description="Phosphothreonine; by autocatalysis" evidence="7">
    <location>
        <position position="175"/>
    </location>
</feature>
<dbReference type="EMBL" id="RKHQ01000001">
    <property type="protein sequence ID" value="ROR96374.1"/>
    <property type="molecule type" value="Genomic_DNA"/>
</dbReference>
<evidence type="ECO:0000256" key="4">
    <source>
        <dbReference type="ARBA" id="ARBA00022840"/>
    </source>
</evidence>
<feature type="coiled-coil region" evidence="9">
    <location>
        <begin position="229"/>
        <end position="256"/>
    </location>
</feature>
<evidence type="ECO:0000313" key="11">
    <source>
        <dbReference type="EMBL" id="ROR96374.1"/>
    </source>
</evidence>
<keyword evidence="6 7" id="KW-0143">Chaperone</keyword>
<dbReference type="SUPFAM" id="SSF100934">
    <property type="entry name" value="Heat shock protein 70kD (HSP70), C-terminal subdomain"/>
    <property type="match status" value="1"/>
</dbReference>
<dbReference type="AlphaFoldDB" id="A0A3N2DA93"/>
<dbReference type="InterPro" id="IPR013126">
    <property type="entry name" value="Hsp_70_fam"/>
</dbReference>
<dbReference type="FunFam" id="3.30.420.40:FF:000071">
    <property type="entry name" value="Molecular chaperone DnaK"/>
    <property type="match status" value="1"/>
</dbReference>
<dbReference type="RefSeq" id="WP_123738562.1">
    <property type="nucleotide sequence ID" value="NZ_RKHQ01000001.1"/>
</dbReference>
<keyword evidence="3 7" id="KW-0547">Nucleotide-binding</keyword>
<dbReference type="FunFam" id="2.60.34.10:FF:000014">
    <property type="entry name" value="Chaperone protein DnaK HSP70"/>
    <property type="match status" value="1"/>
</dbReference>
<feature type="compositionally biased region" description="Low complexity" evidence="10">
    <location>
        <begin position="593"/>
        <end position="602"/>
    </location>
</feature>
<proteinExistence type="evidence at transcript level"/>
<dbReference type="Gene3D" id="3.30.420.40">
    <property type="match status" value="2"/>
</dbReference>
<comment type="similarity">
    <text evidence="1 7 8">Belongs to the heat shock protein 70 family.</text>
</comment>
<gene>
    <name evidence="7" type="primary">dnaK</name>
    <name evidence="11" type="ORF">EDD28_0957</name>
</gene>
<dbReference type="InterPro" id="IPR029048">
    <property type="entry name" value="HSP70_C_sf"/>
</dbReference>
<evidence type="ECO:0000256" key="10">
    <source>
        <dbReference type="SAM" id="MobiDB-lite"/>
    </source>
</evidence>
<accession>A0A3N2DA93</accession>
<dbReference type="InterPro" id="IPR018181">
    <property type="entry name" value="Heat_shock_70_CS"/>
</dbReference>
<dbReference type="SUPFAM" id="SSF53067">
    <property type="entry name" value="Actin-like ATPase domain"/>
    <property type="match status" value="2"/>
</dbReference>
<dbReference type="NCBIfam" id="TIGR02350">
    <property type="entry name" value="prok_dnaK"/>
    <property type="match status" value="1"/>
</dbReference>
<evidence type="ECO:0000256" key="8">
    <source>
        <dbReference type="RuleBase" id="RU003322"/>
    </source>
</evidence>
<dbReference type="PROSITE" id="PS00297">
    <property type="entry name" value="HSP70_1"/>
    <property type="match status" value="1"/>
</dbReference>
<evidence type="ECO:0000256" key="9">
    <source>
        <dbReference type="SAM" id="Coils"/>
    </source>
</evidence>
<dbReference type="FunFam" id="1.20.1270.10:FF:000001">
    <property type="entry name" value="Molecular chaperone DnaK"/>
    <property type="match status" value="1"/>
</dbReference>
<dbReference type="Gene3D" id="3.90.640.10">
    <property type="entry name" value="Actin, Chain A, domain 4"/>
    <property type="match status" value="1"/>
</dbReference>
<organism evidence="11 12">
    <name type="scientific">Salana multivorans</name>
    <dbReference type="NCBI Taxonomy" id="120377"/>
    <lineage>
        <taxon>Bacteria</taxon>
        <taxon>Bacillati</taxon>
        <taxon>Actinomycetota</taxon>
        <taxon>Actinomycetes</taxon>
        <taxon>Micrococcales</taxon>
        <taxon>Beutenbergiaceae</taxon>
        <taxon>Salana</taxon>
    </lineage>
</organism>
<feature type="compositionally biased region" description="Acidic residues" evidence="10">
    <location>
        <begin position="603"/>
        <end position="620"/>
    </location>
</feature>
<feature type="region of interest" description="Disordered" evidence="10">
    <location>
        <begin position="584"/>
        <end position="620"/>
    </location>
</feature>
<dbReference type="PROSITE" id="PS01036">
    <property type="entry name" value="HSP70_3"/>
    <property type="match status" value="1"/>
</dbReference>
<dbReference type="GO" id="GO:0005524">
    <property type="term" value="F:ATP binding"/>
    <property type="evidence" value="ECO:0007669"/>
    <property type="project" value="UniProtKB-UniRule"/>
</dbReference>